<dbReference type="PaxDb" id="121845-A0A1S3CZV3"/>
<dbReference type="InterPro" id="IPR007109">
    <property type="entry name" value="Brix"/>
</dbReference>
<gene>
    <name evidence="4" type="primary">LOC108251823</name>
</gene>
<name>A0A1S3CZV3_DIACI</name>
<accession>A0A1S3CZV3</accession>
<feature type="region of interest" description="Disordered" evidence="1">
    <location>
        <begin position="1"/>
        <end position="26"/>
    </location>
</feature>
<dbReference type="KEGG" id="dci:108251823"/>
<dbReference type="Pfam" id="PF04427">
    <property type="entry name" value="Brix"/>
    <property type="match status" value="1"/>
</dbReference>
<keyword evidence="3" id="KW-1185">Reference proteome</keyword>
<dbReference type="SMART" id="SM00879">
    <property type="entry name" value="Brix"/>
    <property type="match status" value="1"/>
</dbReference>
<evidence type="ECO:0000313" key="3">
    <source>
        <dbReference type="Proteomes" id="UP000079169"/>
    </source>
</evidence>
<dbReference type="OMA" id="KDYTVMT"/>
<dbReference type="STRING" id="121845.A0A1S3CZV3"/>
<feature type="domain" description="Brix" evidence="2">
    <location>
        <begin position="33"/>
        <end position="295"/>
    </location>
</feature>
<reference evidence="4" key="1">
    <citation type="submission" date="2025-08" db="UniProtKB">
        <authorList>
            <consortium name="RefSeq"/>
        </authorList>
    </citation>
    <scope>IDENTIFICATION</scope>
</reference>
<dbReference type="RefSeq" id="XP_008471228.1">
    <property type="nucleotide sequence ID" value="XM_008473006.3"/>
</dbReference>
<organism evidence="3 4">
    <name type="scientific">Diaphorina citri</name>
    <name type="common">Asian citrus psyllid</name>
    <dbReference type="NCBI Taxonomy" id="121845"/>
    <lineage>
        <taxon>Eukaryota</taxon>
        <taxon>Metazoa</taxon>
        <taxon>Ecdysozoa</taxon>
        <taxon>Arthropoda</taxon>
        <taxon>Hexapoda</taxon>
        <taxon>Insecta</taxon>
        <taxon>Pterygota</taxon>
        <taxon>Neoptera</taxon>
        <taxon>Paraneoptera</taxon>
        <taxon>Hemiptera</taxon>
        <taxon>Sternorrhyncha</taxon>
        <taxon>Psylloidea</taxon>
        <taxon>Psyllidae</taxon>
        <taxon>Diaphorininae</taxon>
        <taxon>Diaphorina</taxon>
    </lineage>
</organism>
<dbReference type="PROSITE" id="PS50833">
    <property type="entry name" value="BRIX"/>
    <property type="match status" value="1"/>
</dbReference>
<sequence>MPKMMKRRKKSRKGKKHKKGPVDAEPEELVRAPHSFVIHRGAVGGYCVALTKDLRKVMEPFTASSVQVKKRNSVKDFISVSGPLHVSHLLIVTNTQVGPYLRIMRTPKGPTLTFRIHSYSLCQDILSSVKKQLNADKMYKHAPLIVLNNFTSDENHMKLMATMFQNMFPTINVTKVSLSDIKRVVMINYNTTSKLIDFRHYGIRVVPIGVSKGVKKILQSKVPNLARFQDVSEFLTKPGMLSESEVEDDPNSHVTLPQTLSSRGNIAQSKSSVRLFELGPRMTLQLIKIEEGLMDGEVMFHELVHKTEEEKRAIQKRIAQRKRLKEERKRTQEQNKKRKEQLKEEHKKKSLAGMHKKQKVEADAIMKKHGNDAQSEAVDDDVQYYREEVGEEPQPEMFDPNNAQVKFRPPKLPMKRKSPYGKKDNAGNKKFKRGNQDGDKKNKGGKKFGGSKKVLGSKIRKKSQRN</sequence>
<feature type="compositionally biased region" description="Basic and acidic residues" evidence="1">
    <location>
        <begin position="324"/>
        <end position="347"/>
    </location>
</feature>
<evidence type="ECO:0000256" key="1">
    <source>
        <dbReference type="SAM" id="MobiDB-lite"/>
    </source>
</evidence>
<feature type="region of interest" description="Disordered" evidence="1">
    <location>
        <begin position="320"/>
        <end position="360"/>
    </location>
</feature>
<feature type="compositionally biased region" description="Basic residues" evidence="1">
    <location>
        <begin position="1"/>
        <end position="19"/>
    </location>
</feature>
<dbReference type="SUPFAM" id="SSF52954">
    <property type="entry name" value="Class II aaRS ABD-related"/>
    <property type="match status" value="1"/>
</dbReference>
<feature type="compositionally biased region" description="Basic residues" evidence="1">
    <location>
        <begin position="348"/>
        <end position="358"/>
    </location>
</feature>
<proteinExistence type="predicted"/>
<protein>
    <submittedName>
        <fullName evidence="4">Suppressor of SWI4 1 homolog isoform X1</fullName>
    </submittedName>
</protein>
<dbReference type="GO" id="GO:0006364">
    <property type="term" value="P:rRNA processing"/>
    <property type="evidence" value="ECO:0007669"/>
    <property type="project" value="InterPro"/>
</dbReference>
<dbReference type="GO" id="GO:0000027">
    <property type="term" value="P:ribosomal large subunit assembly"/>
    <property type="evidence" value="ECO:0007669"/>
    <property type="project" value="TreeGrafter"/>
</dbReference>
<dbReference type="AlphaFoldDB" id="A0A1S3CZV3"/>
<dbReference type="InterPro" id="IPR045112">
    <property type="entry name" value="PPAN-like"/>
</dbReference>
<dbReference type="GO" id="GO:0019843">
    <property type="term" value="F:rRNA binding"/>
    <property type="evidence" value="ECO:0007669"/>
    <property type="project" value="InterPro"/>
</dbReference>
<dbReference type="PANTHER" id="PTHR12661:SF5">
    <property type="entry name" value="SUPPRESSOR OF SWI4 1 HOMOLOG"/>
    <property type="match status" value="1"/>
</dbReference>
<evidence type="ECO:0000259" key="2">
    <source>
        <dbReference type="PROSITE" id="PS50833"/>
    </source>
</evidence>
<dbReference type="PANTHER" id="PTHR12661">
    <property type="entry name" value="PETER PAN-RELATED"/>
    <property type="match status" value="1"/>
</dbReference>
<dbReference type="GeneID" id="108251823"/>
<dbReference type="GO" id="GO:0030687">
    <property type="term" value="C:preribosome, large subunit precursor"/>
    <property type="evidence" value="ECO:0007669"/>
    <property type="project" value="TreeGrafter"/>
</dbReference>
<feature type="region of interest" description="Disordered" evidence="1">
    <location>
        <begin position="389"/>
        <end position="466"/>
    </location>
</feature>
<evidence type="ECO:0000313" key="4">
    <source>
        <dbReference type="RefSeq" id="XP_008471228.1"/>
    </source>
</evidence>
<dbReference type="Proteomes" id="UP000079169">
    <property type="component" value="Unplaced"/>
</dbReference>